<proteinExistence type="predicted"/>
<evidence type="ECO:0000313" key="5">
    <source>
        <dbReference type="EMBL" id="PSJ92324.1"/>
    </source>
</evidence>
<feature type="domain" description="Methyl-accepting transducer" evidence="4">
    <location>
        <begin position="205"/>
        <end position="418"/>
    </location>
</feature>
<dbReference type="GO" id="GO:0019825">
    <property type="term" value="F:oxygen binding"/>
    <property type="evidence" value="ECO:0007669"/>
    <property type="project" value="InterPro"/>
</dbReference>
<evidence type="ECO:0000256" key="3">
    <source>
        <dbReference type="SAM" id="Coils"/>
    </source>
</evidence>
<dbReference type="PROSITE" id="PS50111">
    <property type="entry name" value="CHEMOTAXIS_TRANSDUC_2"/>
    <property type="match status" value="1"/>
</dbReference>
<reference evidence="5 6" key="1">
    <citation type="submission" date="2018-03" db="EMBL/GenBank/DDBJ databases">
        <title>Brevisbacillus phylogenomics.</title>
        <authorList>
            <person name="Dunlap C."/>
        </authorList>
    </citation>
    <scope>NUCLEOTIDE SEQUENCE [LARGE SCALE GENOMIC DNA]</scope>
    <source>
        <strain evidence="5 6">NRRL NRS-1210</strain>
    </source>
</reference>
<dbReference type="Gene3D" id="1.20.120.30">
    <property type="entry name" value="Aspartate receptor, ligand-binding domain"/>
    <property type="match status" value="1"/>
</dbReference>
<sequence length="573" mass="64592">MFGKRGAQTVTASIQKSNIQMPDQLQGKVHLLQMNQTDLDRLKQIEPLLTEHLEAITERHYHMLHQYSHLMQIIETHTTVDRLAVSFRHYLQSIPHAKLDDAYVAGREKIGEVHSKIGLAPEWYTGSYLRVYEYLIPAIVNTYSKRPQELSSVLLALIKIITLDSQIVLQSYQEDNDYKVIDRLGEVLELVIQIDKFKHVLDTLEDTTDEAGNVGSAAEQLSESVQKVAQSAVSVAESASSTIEQATVGKDIIQESLTSFLSMADEFQEMQTKISQLMTSIAEVSQVVQVIRNIADQTNLLALNASIEAARANEHGRGFAIVADEVRKLAEQTKQSVQSITATINNVQNEAVQVKETATLMSDHFNDKVNQTRDAIGILGDIVQNIETVGHSTGHIAALAQEQSAATDDISMRISQVLTNMEQVSSHVSNAGKNVYDVGAGINSLHKLSITQTSHLKTKHYLRMVKTDHLLWKWWLYNYMLGYHHIEEKDLVDHHQCRLGIWYDEALNNPSMSTLPSFKQLDVPHRQFHETVRRIYHFVNQGKLEEAEAAFDVLEDISHRILHVLDQLAKEVS</sequence>
<dbReference type="SUPFAM" id="SSF58104">
    <property type="entry name" value="Methyl-accepting chemotaxis protein (MCP) signaling domain"/>
    <property type="match status" value="1"/>
</dbReference>
<evidence type="ECO:0000259" key="4">
    <source>
        <dbReference type="PROSITE" id="PS50111"/>
    </source>
</evidence>
<name>A0A2P7UZB8_9BACL</name>
<dbReference type="InterPro" id="IPR012292">
    <property type="entry name" value="Globin/Proto"/>
</dbReference>
<keyword evidence="6" id="KW-1185">Reference proteome</keyword>
<dbReference type="RefSeq" id="WP_106840434.1">
    <property type="nucleotide sequence ID" value="NZ_JBCNIW010000045.1"/>
</dbReference>
<dbReference type="GO" id="GO:0020037">
    <property type="term" value="F:heme binding"/>
    <property type="evidence" value="ECO:0007669"/>
    <property type="project" value="InterPro"/>
</dbReference>
<dbReference type="InterPro" id="IPR044398">
    <property type="entry name" value="Globin-sensor_dom"/>
</dbReference>
<gene>
    <name evidence="5" type="ORF">C7R93_19830</name>
</gene>
<dbReference type="CDD" id="cd01068">
    <property type="entry name" value="globin_sensor"/>
    <property type="match status" value="1"/>
</dbReference>
<dbReference type="SMART" id="SM00283">
    <property type="entry name" value="MA"/>
    <property type="match status" value="1"/>
</dbReference>
<dbReference type="EMBL" id="PXZM01000033">
    <property type="protein sequence ID" value="PSJ92324.1"/>
    <property type="molecule type" value="Genomic_DNA"/>
</dbReference>
<dbReference type="InterPro" id="IPR004089">
    <property type="entry name" value="MCPsignal_dom"/>
</dbReference>
<dbReference type="PANTHER" id="PTHR32089">
    <property type="entry name" value="METHYL-ACCEPTING CHEMOTAXIS PROTEIN MCPB"/>
    <property type="match status" value="1"/>
</dbReference>
<accession>A0A2P7UZB8</accession>
<dbReference type="GO" id="GO:0016020">
    <property type="term" value="C:membrane"/>
    <property type="evidence" value="ECO:0007669"/>
    <property type="project" value="InterPro"/>
</dbReference>
<dbReference type="AlphaFoldDB" id="A0A2P7UZB8"/>
<dbReference type="Proteomes" id="UP000240419">
    <property type="component" value="Unassembled WGS sequence"/>
</dbReference>
<protein>
    <submittedName>
        <fullName evidence="5">Methyl-accepting chemotaxis protein</fullName>
    </submittedName>
</protein>
<dbReference type="Pfam" id="PF13682">
    <property type="entry name" value="CZB"/>
    <property type="match status" value="1"/>
</dbReference>
<dbReference type="InterPro" id="IPR039379">
    <property type="entry name" value="Protoglobin_sensor_dom"/>
</dbReference>
<evidence type="ECO:0000256" key="2">
    <source>
        <dbReference type="PROSITE-ProRule" id="PRU00284"/>
    </source>
</evidence>
<dbReference type="Pfam" id="PF00015">
    <property type="entry name" value="MCPsignal"/>
    <property type="match status" value="1"/>
</dbReference>
<dbReference type="InterPro" id="IPR009050">
    <property type="entry name" value="Globin-like_sf"/>
</dbReference>
<dbReference type="Gene3D" id="1.10.490.10">
    <property type="entry name" value="Globins"/>
    <property type="match status" value="1"/>
</dbReference>
<evidence type="ECO:0000256" key="1">
    <source>
        <dbReference type="ARBA" id="ARBA00023224"/>
    </source>
</evidence>
<comment type="caution">
    <text evidence="5">The sequence shown here is derived from an EMBL/GenBank/DDBJ whole genome shotgun (WGS) entry which is preliminary data.</text>
</comment>
<evidence type="ECO:0000313" key="6">
    <source>
        <dbReference type="Proteomes" id="UP000240419"/>
    </source>
</evidence>
<organism evidence="5 6">
    <name type="scientific">Brevibacillus fortis</name>
    <dbReference type="NCBI Taxonomy" id="2126352"/>
    <lineage>
        <taxon>Bacteria</taxon>
        <taxon>Bacillati</taxon>
        <taxon>Bacillota</taxon>
        <taxon>Bacilli</taxon>
        <taxon>Bacillales</taxon>
        <taxon>Paenibacillaceae</taxon>
        <taxon>Brevibacillus</taxon>
    </lineage>
</organism>
<dbReference type="Pfam" id="PF11563">
    <property type="entry name" value="Protoglobin"/>
    <property type="match status" value="1"/>
</dbReference>
<dbReference type="Gene3D" id="1.10.287.950">
    <property type="entry name" value="Methyl-accepting chemotaxis protein"/>
    <property type="match status" value="1"/>
</dbReference>
<keyword evidence="1 2" id="KW-0807">Transducer</keyword>
<dbReference type="OrthoDB" id="266313at2"/>
<dbReference type="PANTHER" id="PTHR32089:SF112">
    <property type="entry name" value="LYSOZYME-LIKE PROTEIN-RELATED"/>
    <property type="match status" value="1"/>
</dbReference>
<keyword evidence="3" id="KW-0175">Coiled coil</keyword>
<dbReference type="SUPFAM" id="SSF46458">
    <property type="entry name" value="Globin-like"/>
    <property type="match status" value="1"/>
</dbReference>
<dbReference type="InterPro" id="IPR025991">
    <property type="entry name" value="Chemoreceptor_zinc-bind_dom"/>
</dbReference>
<dbReference type="CDD" id="cd11386">
    <property type="entry name" value="MCP_signal"/>
    <property type="match status" value="1"/>
</dbReference>
<feature type="coiled-coil region" evidence="3">
    <location>
        <begin position="330"/>
        <end position="357"/>
    </location>
</feature>
<dbReference type="GO" id="GO:0007165">
    <property type="term" value="P:signal transduction"/>
    <property type="evidence" value="ECO:0007669"/>
    <property type="project" value="UniProtKB-KW"/>
</dbReference>